<organism evidence="2 3">
    <name type="scientific">Solitalea agri</name>
    <dbReference type="NCBI Taxonomy" id="2953739"/>
    <lineage>
        <taxon>Bacteria</taxon>
        <taxon>Pseudomonadati</taxon>
        <taxon>Bacteroidota</taxon>
        <taxon>Sphingobacteriia</taxon>
        <taxon>Sphingobacteriales</taxon>
        <taxon>Sphingobacteriaceae</taxon>
        <taxon>Solitalea</taxon>
    </lineage>
</organism>
<keyword evidence="3" id="KW-1185">Reference proteome</keyword>
<evidence type="ECO:0000313" key="3">
    <source>
        <dbReference type="Proteomes" id="UP001155182"/>
    </source>
</evidence>
<accession>A0A9X2JE01</accession>
<comment type="caution">
    <text evidence="2">The sequence shown here is derived from an EMBL/GenBank/DDBJ whole genome shotgun (WGS) entry which is preliminary data.</text>
</comment>
<protein>
    <submittedName>
        <fullName evidence="2">Uncharacterized protein</fullName>
    </submittedName>
</protein>
<dbReference type="Proteomes" id="UP001155182">
    <property type="component" value="Unassembled WGS sequence"/>
</dbReference>
<evidence type="ECO:0000313" key="2">
    <source>
        <dbReference type="EMBL" id="MCO4294668.1"/>
    </source>
</evidence>
<dbReference type="AlphaFoldDB" id="A0A9X2JE01"/>
<dbReference type="EMBL" id="JAMWYS010000058">
    <property type="protein sequence ID" value="MCO4294668.1"/>
    <property type="molecule type" value="Genomic_DNA"/>
</dbReference>
<feature type="region of interest" description="Disordered" evidence="1">
    <location>
        <begin position="1"/>
        <end position="21"/>
    </location>
</feature>
<dbReference type="RefSeq" id="WP_252589699.1">
    <property type="nucleotide sequence ID" value="NZ_JAMWYS010000058.1"/>
</dbReference>
<reference evidence="2" key="1">
    <citation type="submission" date="2022-06" db="EMBL/GenBank/DDBJ databases">
        <title>Solitalea sp. MAHUQ-68 isolated from rhizospheric soil.</title>
        <authorList>
            <person name="Huq M.A."/>
        </authorList>
    </citation>
    <scope>NUCLEOTIDE SEQUENCE</scope>
    <source>
        <strain evidence="2">MAHUQ-68</strain>
    </source>
</reference>
<name>A0A9X2JE01_9SPHI</name>
<sequence>MDNSNGNELTMKIPSGNYKKGRDNSNSFNSLLGVPKATIFNEMLKKSLVIKKLLLKLKQNLA</sequence>
<gene>
    <name evidence="2" type="ORF">NF867_17535</name>
</gene>
<evidence type="ECO:0000256" key="1">
    <source>
        <dbReference type="SAM" id="MobiDB-lite"/>
    </source>
</evidence>
<proteinExistence type="predicted"/>